<dbReference type="InterPro" id="IPR050802">
    <property type="entry name" value="EF-GSTs"/>
</dbReference>
<evidence type="ECO:0000259" key="6">
    <source>
        <dbReference type="PROSITE" id="PS50405"/>
    </source>
</evidence>
<dbReference type="VEuPathDB" id="CryptoDB:Chro.70492"/>
<dbReference type="SMART" id="SM01183">
    <property type="entry name" value="EF1G"/>
    <property type="match status" value="1"/>
</dbReference>
<feature type="domain" description="GST C-terminal" evidence="6">
    <location>
        <begin position="82"/>
        <end position="208"/>
    </location>
</feature>
<organism evidence="7">
    <name type="scientific">Cryptosporidium hominis</name>
    <dbReference type="NCBI Taxonomy" id="237895"/>
    <lineage>
        <taxon>Eukaryota</taxon>
        <taxon>Sar</taxon>
        <taxon>Alveolata</taxon>
        <taxon>Apicomplexa</taxon>
        <taxon>Conoidasida</taxon>
        <taxon>Coccidia</taxon>
        <taxon>Eucoccidiorida</taxon>
        <taxon>Eimeriorina</taxon>
        <taxon>Cryptosporidiidae</taxon>
        <taxon>Cryptosporidium</taxon>
    </lineage>
</organism>
<evidence type="ECO:0000313" key="9">
    <source>
        <dbReference type="Proteomes" id="UP001429100"/>
    </source>
</evidence>
<sequence>MVYTLFGLDSCPLVSIIKSVAEITGDKISHKVSDGTDHKDLDFHLTFGTPVLDTQFGKIFGTSTILRFLARGSPYTNLYGRTDSDATHVDMILQYIDTTLSSLVVPLFKKSGDVKSYVSELTKIFESFNKYFNYRTFVAGERITIADILLATIIDYSIKCSAGALSLKSCVNLQRYVDTILAQPSIKKHYGEYVKKCSASKDSQAKPQSGSADASEEKPKKKDNPLDNLPPTSMSMDEWKRVYSNTKDLKGVAMPWLYQNFDASGYSFYYMKYNKLPDELDVAFRASNMVGGFLQRLDNNFRKHSFGVINIVGEGNNFDYQGVFMFRGADIPEEMQSHPSYEYHTFTKLDISKPADKKLITDYFCNDDEVEGLKIQDCKVWK</sequence>
<dbReference type="SUPFAM" id="SSF47616">
    <property type="entry name" value="GST C-terminal domain-like"/>
    <property type="match status" value="1"/>
</dbReference>
<evidence type="ECO:0000256" key="2">
    <source>
        <dbReference type="ARBA" id="ARBA00022917"/>
    </source>
</evidence>
<feature type="compositionally biased region" description="Polar residues" evidence="4">
    <location>
        <begin position="201"/>
        <end position="212"/>
    </location>
</feature>
<reference evidence="8 9" key="3">
    <citation type="submission" date="2017-10" db="EMBL/GenBank/DDBJ databases">
        <title>Consistent, comparative and evidence-based genome annotation and re-annotation for the closely-related species, Cryptosporidium parvum, C. hominis and C. tyzzeri.</title>
        <authorList>
            <person name="Baptista R.P."/>
            <person name="Li Y."/>
            <person name="Sateriale A."/>
            <person name="Striepen B."/>
            <person name="Kissinger J.C."/>
        </authorList>
    </citation>
    <scope>NUCLEOTIDE SEQUENCE [LARGE SCALE GENOMIC DNA]</scope>
    <source>
        <strain evidence="8">30976</strain>
    </source>
</reference>
<dbReference type="EMBL" id="LN877953">
    <property type="protein sequence ID" value="CUV07433.1"/>
    <property type="molecule type" value="Genomic_DNA"/>
</dbReference>
<dbReference type="SUPFAM" id="SSF89942">
    <property type="entry name" value="eEF1-gamma domain"/>
    <property type="match status" value="1"/>
</dbReference>
<name>A0A0S4TKK2_CRYHO</name>
<evidence type="ECO:0000256" key="1">
    <source>
        <dbReference type="ARBA" id="ARBA00022768"/>
    </source>
</evidence>
<feature type="region of interest" description="Disordered" evidence="4">
    <location>
        <begin position="201"/>
        <end position="233"/>
    </location>
</feature>
<proteinExistence type="predicted"/>
<protein>
    <submittedName>
        <fullName evidence="8">Elongation factor EF1-gamma (Glutathione S-transferase family)</fullName>
    </submittedName>
</protein>
<accession>A0A0S4TKK2</accession>
<dbReference type="InterPro" id="IPR004046">
    <property type="entry name" value="GST_C"/>
</dbReference>
<dbReference type="Gene3D" id="1.20.1050.130">
    <property type="match status" value="1"/>
</dbReference>
<dbReference type="AlphaFoldDB" id="A0A0S4TKK2"/>
<evidence type="ECO:0000256" key="3">
    <source>
        <dbReference type="PROSITE-ProRule" id="PRU00519"/>
    </source>
</evidence>
<evidence type="ECO:0000313" key="8">
    <source>
        <dbReference type="EMBL" id="PPS95676.1"/>
    </source>
</evidence>
<dbReference type="Pfam" id="PF00647">
    <property type="entry name" value="EF1G"/>
    <property type="match status" value="1"/>
</dbReference>
<dbReference type="FunFam" id="3.30.70.1010:FF:000001">
    <property type="entry name" value="Elongation factor 1-gamma 1"/>
    <property type="match status" value="1"/>
</dbReference>
<dbReference type="VEuPathDB" id="CryptoDB:GY17_00002328"/>
<dbReference type="VEuPathDB" id="CryptoDB:CHUDEA7_4450"/>
<dbReference type="InterPro" id="IPR036282">
    <property type="entry name" value="Glutathione-S-Trfase_C_sf"/>
</dbReference>
<keyword evidence="2 3" id="KW-0648">Protein biosynthesis</keyword>
<dbReference type="GO" id="GO:0003746">
    <property type="term" value="F:translation elongation factor activity"/>
    <property type="evidence" value="ECO:0007669"/>
    <property type="project" value="UniProtKB-UniRule"/>
</dbReference>
<gene>
    <name evidence="7" type="ORF">CHUDEA7_4450</name>
    <name evidence="8" type="ORF">GY17_00002328</name>
</gene>
<dbReference type="Gene3D" id="3.30.70.1010">
    <property type="entry name" value="Translation elongation factor EF1B, gamma chain, conserved domain"/>
    <property type="match status" value="1"/>
</dbReference>
<dbReference type="Proteomes" id="UP001429100">
    <property type="component" value="Unassembled WGS sequence"/>
</dbReference>
<evidence type="ECO:0000256" key="4">
    <source>
        <dbReference type="SAM" id="MobiDB-lite"/>
    </source>
</evidence>
<dbReference type="InterPro" id="IPR010987">
    <property type="entry name" value="Glutathione-S-Trfase_C-like"/>
</dbReference>
<keyword evidence="9" id="KW-1185">Reference proteome</keyword>
<feature type="domain" description="EF-1-gamma C-terminal" evidence="5">
    <location>
        <begin position="222"/>
        <end position="382"/>
    </location>
</feature>
<keyword evidence="1 3" id="KW-0251">Elongation factor</keyword>
<dbReference type="OrthoDB" id="249703at2759"/>
<feature type="compositionally biased region" description="Basic and acidic residues" evidence="4">
    <location>
        <begin position="215"/>
        <end position="225"/>
    </location>
</feature>
<dbReference type="InterPro" id="IPR001662">
    <property type="entry name" value="EF1B_G_C"/>
</dbReference>
<dbReference type="EMBL" id="JTAI01000006">
    <property type="protein sequence ID" value="PPS95676.1"/>
    <property type="molecule type" value="Genomic_DNA"/>
</dbReference>
<reference evidence="7" key="2">
    <citation type="submission" date="2015-08" db="EMBL/GenBank/DDBJ databases">
        <authorList>
            <person name="Babu N.S."/>
            <person name="Beckwith C.J."/>
            <person name="Beseler K.G."/>
            <person name="Brison A."/>
            <person name="Carone J.V."/>
            <person name="Caskin T.P."/>
            <person name="Diamond M."/>
            <person name="Durham M.E."/>
            <person name="Foxe J.M."/>
            <person name="Go M."/>
            <person name="Henderson B.A."/>
            <person name="Jones I.B."/>
            <person name="McGettigan J.A."/>
            <person name="Micheletti S.J."/>
            <person name="Nasrallah M.E."/>
            <person name="Ortiz D."/>
            <person name="Piller C.R."/>
            <person name="Privatt S.R."/>
            <person name="Schneider S.L."/>
            <person name="Sharp S."/>
            <person name="Smith T.C."/>
            <person name="Stanton J.D."/>
            <person name="Ullery H.E."/>
            <person name="Wilson R.J."/>
            <person name="Serrano M.G."/>
            <person name="Buck G."/>
            <person name="Lee V."/>
            <person name="Wang Y."/>
            <person name="Carvalho R."/>
            <person name="Voegtly L."/>
            <person name="Shi R."/>
            <person name="Duckworth R."/>
            <person name="Johnson A."/>
            <person name="Loviza R."/>
            <person name="Walstead R."/>
            <person name="Shah Z."/>
            <person name="Kiflezghi M."/>
            <person name="Wade K."/>
            <person name="Ball S.L."/>
            <person name="Bradley K.W."/>
            <person name="Asai D.J."/>
            <person name="Bowman C.A."/>
            <person name="Russell D.A."/>
            <person name="Pope W.H."/>
            <person name="Jacobs-Sera D."/>
            <person name="Hendrix R.W."/>
            <person name="Hatfull G.F."/>
        </authorList>
    </citation>
    <scope>NUCLEOTIDE SEQUENCE [LARGE SCALE GENOMIC DNA]</scope>
</reference>
<evidence type="ECO:0000313" key="7">
    <source>
        <dbReference type="EMBL" id="CUV07433.1"/>
    </source>
</evidence>
<reference evidence="8 9" key="1">
    <citation type="submission" date="2014-11" db="EMBL/GenBank/DDBJ databases">
        <title>Comparative genomic analysis of Cryptosporidium hominis reveals occurrence of genetic recombination in virulent subtypes.</title>
        <authorList>
            <person name="Guo Y."/>
            <person name="Tang K."/>
            <person name="Frace M."/>
            <person name="Li N."/>
            <person name="Roellig D.M."/>
            <person name="Sammons S."/>
            <person name="Knipe K."/>
            <person name="Rowe L."/>
            <person name="Feng Y."/>
            <person name="Xiao L."/>
        </authorList>
    </citation>
    <scope>NUCLEOTIDE SEQUENCE [LARGE SCALE GENOMIC DNA]</scope>
    <source>
        <strain evidence="8">30976</strain>
    </source>
</reference>
<dbReference type="PROSITE" id="PS50040">
    <property type="entry name" value="EF1G_C"/>
    <property type="match status" value="1"/>
</dbReference>
<dbReference type="PANTHER" id="PTHR43986:SF1">
    <property type="entry name" value="ELONGATION FACTOR 1-GAMMA"/>
    <property type="match status" value="1"/>
</dbReference>
<dbReference type="GO" id="GO:0005634">
    <property type="term" value="C:nucleus"/>
    <property type="evidence" value="ECO:0007669"/>
    <property type="project" value="TreeGrafter"/>
</dbReference>
<dbReference type="GO" id="GO:0005737">
    <property type="term" value="C:cytoplasm"/>
    <property type="evidence" value="ECO:0007669"/>
    <property type="project" value="TreeGrafter"/>
</dbReference>
<evidence type="ECO:0000259" key="5">
    <source>
        <dbReference type="PROSITE" id="PS50040"/>
    </source>
</evidence>
<dbReference type="InterPro" id="IPR036433">
    <property type="entry name" value="EF1B_G_C_sf"/>
</dbReference>
<dbReference type="PROSITE" id="PS50405">
    <property type="entry name" value="GST_CTER"/>
    <property type="match status" value="1"/>
</dbReference>
<dbReference type="PANTHER" id="PTHR43986">
    <property type="entry name" value="ELONGATION FACTOR 1-GAMMA"/>
    <property type="match status" value="1"/>
</dbReference>
<dbReference type="VEuPathDB" id="CryptoDB:ChTU502y2012_407g2190"/>
<dbReference type="Proteomes" id="UP000199752">
    <property type="component" value="Chromosome 7"/>
</dbReference>
<dbReference type="Pfam" id="PF00043">
    <property type="entry name" value="GST_C"/>
    <property type="match status" value="1"/>
</dbReference>